<evidence type="ECO:0000259" key="2">
    <source>
        <dbReference type="Pfam" id="PF00487"/>
    </source>
</evidence>
<feature type="domain" description="Fatty acid desaturase" evidence="2">
    <location>
        <begin position="65"/>
        <end position="296"/>
    </location>
</feature>
<evidence type="ECO:0000313" key="4">
    <source>
        <dbReference type="Proteomes" id="UP000765224"/>
    </source>
</evidence>
<keyword evidence="1" id="KW-1133">Transmembrane helix</keyword>
<dbReference type="Proteomes" id="UP000765224">
    <property type="component" value="Unassembled WGS sequence"/>
</dbReference>
<feature type="transmembrane region" description="Helical" evidence="1">
    <location>
        <begin position="197"/>
        <end position="222"/>
    </location>
</feature>
<name>A0ABS6PDD9_9PSED</name>
<dbReference type="EMBL" id="JAHSTS010000001">
    <property type="protein sequence ID" value="MBV4458491.1"/>
    <property type="molecule type" value="Genomic_DNA"/>
</dbReference>
<keyword evidence="1" id="KW-0472">Membrane</keyword>
<keyword evidence="1" id="KW-0812">Transmembrane</keyword>
<reference evidence="3 4" key="1">
    <citation type="submission" date="2021-06" db="EMBL/GenBank/DDBJ databases">
        <title>Updating the genus Pseudomonas: Description of 43 new species and partition of the Pseudomonas putida group.</title>
        <authorList>
            <person name="Girard L."/>
            <person name="Lood C."/>
            <person name="Vandamme P."/>
            <person name="Rokni-Zadeh H."/>
            <person name="Van Noort V."/>
            <person name="Hofte M."/>
            <person name="Lavigne R."/>
            <person name="De Mot R."/>
        </authorList>
    </citation>
    <scope>NUCLEOTIDE SEQUENCE [LARGE SCALE GENOMIC DNA]</scope>
    <source>
        <strain evidence="3 4">COR58</strain>
    </source>
</reference>
<feature type="transmembrane region" description="Helical" evidence="1">
    <location>
        <begin position="41"/>
        <end position="60"/>
    </location>
</feature>
<evidence type="ECO:0000313" key="3">
    <source>
        <dbReference type="EMBL" id="MBV4458491.1"/>
    </source>
</evidence>
<comment type="caution">
    <text evidence="3">The sequence shown here is derived from an EMBL/GenBank/DDBJ whole genome shotgun (WGS) entry which is preliminary data.</text>
</comment>
<evidence type="ECO:0000256" key="1">
    <source>
        <dbReference type="SAM" id="Phobius"/>
    </source>
</evidence>
<dbReference type="Pfam" id="PF00487">
    <property type="entry name" value="FA_desaturase"/>
    <property type="match status" value="1"/>
</dbReference>
<protein>
    <submittedName>
        <fullName evidence="3">Fatty acid desaturase</fullName>
    </submittedName>
</protein>
<feature type="transmembrane region" description="Helical" evidence="1">
    <location>
        <begin position="282"/>
        <end position="302"/>
    </location>
</feature>
<accession>A0ABS6PDD9</accession>
<proteinExistence type="predicted"/>
<organism evidence="3 4">
    <name type="scientific">Pseudomonas ekonensis</name>
    <dbReference type="NCBI Taxonomy" id="2842353"/>
    <lineage>
        <taxon>Bacteria</taxon>
        <taxon>Pseudomonadati</taxon>
        <taxon>Pseudomonadota</taxon>
        <taxon>Gammaproteobacteria</taxon>
        <taxon>Pseudomonadales</taxon>
        <taxon>Pseudomonadaceae</taxon>
        <taxon>Pseudomonas</taxon>
    </lineage>
</organism>
<dbReference type="InterPro" id="IPR005804">
    <property type="entry name" value="FA_desaturase_dom"/>
</dbReference>
<dbReference type="RefSeq" id="WP_217892083.1">
    <property type="nucleotide sequence ID" value="NZ_JAHSTS010000001.1"/>
</dbReference>
<keyword evidence="4" id="KW-1185">Reference proteome</keyword>
<sequence>MIRNSMRPLPGFMQPFLSWLTAKPLPEDLDRVRPLKPMHHIIVSAGLIGVGALLAGAGYLQGSVWLWLLGFVLATGGIKQMQVMICHNCAHDMVFQDRERNLKVGRIISGVLMLKPFDVYKHEHTLHHSSRALLTDDDDTLSYLQEVVGLSPSDSITTMWTKLVTTALSPLAILRSFWGRVKATAVADNRRVAQWTLMFWIALALLSAALGHFDLFVMAWVVPVFAGYHISTTFRLAAEHTWPSVDVLERRGIDFICESTTGVFIGEELRLPQDAGFIRRQALIALWLVKMLCFHLFVRLFVMVGDTPCHDFHHRRPRSADWPNYITARERDRLEGSKPFPTNYGENWGYINAVTANFRNFQRALPYYANRTATQKGL</sequence>
<gene>
    <name evidence="3" type="ORF">KVG96_11055</name>
</gene>